<dbReference type="Pfam" id="PF07978">
    <property type="entry name" value="NIPSNAP"/>
    <property type="match status" value="1"/>
</dbReference>
<evidence type="ECO:0000313" key="3">
    <source>
        <dbReference type="Proteomes" id="UP000085678"/>
    </source>
</evidence>
<protein>
    <submittedName>
        <fullName evidence="4">Protein NipSnap homolog 3B-like</fullName>
    </submittedName>
</protein>
<accession>A0A2R2MPC5</accession>
<name>A0A2R2MPC5_LINAN</name>
<dbReference type="GO" id="GO:0005739">
    <property type="term" value="C:mitochondrion"/>
    <property type="evidence" value="ECO:0007669"/>
    <property type="project" value="TreeGrafter"/>
</dbReference>
<organism evidence="3 4">
    <name type="scientific">Lingula anatina</name>
    <name type="common">Brachiopod</name>
    <name type="synonym">Lingula unguis</name>
    <dbReference type="NCBI Taxonomy" id="7574"/>
    <lineage>
        <taxon>Eukaryota</taxon>
        <taxon>Metazoa</taxon>
        <taxon>Spiralia</taxon>
        <taxon>Lophotrochozoa</taxon>
        <taxon>Brachiopoda</taxon>
        <taxon>Linguliformea</taxon>
        <taxon>Lingulata</taxon>
        <taxon>Lingulida</taxon>
        <taxon>Linguloidea</taxon>
        <taxon>Lingulidae</taxon>
        <taxon>Lingula</taxon>
    </lineage>
</organism>
<dbReference type="Gene3D" id="3.30.70.100">
    <property type="match status" value="1"/>
</dbReference>
<dbReference type="KEGG" id="lak:106166746"/>
<sequence length="242" mass="27828">MAARALAGILWSPNLKEAVNGKAFNLSTLGVISSSQQYRQYSTDKVYEIRTYSLYPKDMKEFMAISEEKLHIRLKASKLIGFWTSEIGGMNQAFHIWEYDSLKHRAQVRASLASKPEWLSQYINRVISMWWKQDNLLTRAIAGPDGDLNQDKSNIYFLQRYNHNKSSMLTLTTELQSLQAGTNIKLVGGWSSILGPKDNAYLMWQCKDPDDFLVWQEKLSDKVKTVPEHSQLLFPCPWSPLM</sequence>
<evidence type="ECO:0000256" key="1">
    <source>
        <dbReference type="ARBA" id="ARBA00005291"/>
    </source>
</evidence>
<evidence type="ECO:0000259" key="2">
    <source>
        <dbReference type="Pfam" id="PF07978"/>
    </source>
</evidence>
<proteinExistence type="inferred from homology"/>
<dbReference type="InParanoid" id="A0A2R2MPC5"/>
<dbReference type="InterPro" id="IPR012577">
    <property type="entry name" value="NIPSNAP"/>
</dbReference>
<dbReference type="OrthoDB" id="10262843at2759"/>
<dbReference type="GO" id="GO:0000423">
    <property type="term" value="P:mitophagy"/>
    <property type="evidence" value="ECO:0007669"/>
    <property type="project" value="UniProtKB-ARBA"/>
</dbReference>
<dbReference type="AlphaFoldDB" id="A0A2R2MPC5"/>
<dbReference type="PANTHER" id="PTHR21017">
    <property type="entry name" value="NIPSNAP-RELATED"/>
    <property type="match status" value="1"/>
</dbReference>
<dbReference type="PANTHER" id="PTHR21017:SF19">
    <property type="entry name" value="PROTEIN NIPSNAP HOMOLOG 3B"/>
    <property type="match status" value="1"/>
</dbReference>
<comment type="similarity">
    <text evidence="1">Belongs to the NipSnap family.</text>
</comment>
<dbReference type="GeneID" id="106166746"/>
<dbReference type="InterPro" id="IPR051557">
    <property type="entry name" value="NipSnap_domain"/>
</dbReference>
<dbReference type="STRING" id="7574.A0A2R2MPC5"/>
<dbReference type="Proteomes" id="UP000085678">
    <property type="component" value="Unplaced"/>
</dbReference>
<gene>
    <name evidence="4" type="primary">LOC106166746</name>
</gene>
<feature type="domain" description="NIPSNAP" evidence="2">
    <location>
        <begin position="47"/>
        <end position="129"/>
    </location>
</feature>
<dbReference type="InterPro" id="IPR011008">
    <property type="entry name" value="Dimeric_a/b-barrel"/>
</dbReference>
<dbReference type="SUPFAM" id="SSF54909">
    <property type="entry name" value="Dimeric alpha+beta barrel"/>
    <property type="match status" value="2"/>
</dbReference>
<keyword evidence="3" id="KW-1185">Reference proteome</keyword>
<evidence type="ECO:0000313" key="4">
    <source>
        <dbReference type="RefSeq" id="XP_023932091.1"/>
    </source>
</evidence>
<reference evidence="4" key="1">
    <citation type="submission" date="2025-08" db="UniProtKB">
        <authorList>
            <consortium name="RefSeq"/>
        </authorList>
    </citation>
    <scope>IDENTIFICATION</scope>
    <source>
        <tissue evidence="4">Gonads</tissue>
    </source>
</reference>
<dbReference type="RefSeq" id="XP_023932091.1">
    <property type="nucleotide sequence ID" value="XM_024076323.1"/>
</dbReference>